<dbReference type="Proteomes" id="UP000546162">
    <property type="component" value="Unassembled WGS sequence"/>
</dbReference>
<name>A0A7W7MA10_9ACTN</name>
<reference evidence="1 2" key="1">
    <citation type="submission" date="2020-08" db="EMBL/GenBank/DDBJ databases">
        <title>Sequencing the genomes of 1000 actinobacteria strains.</title>
        <authorList>
            <person name="Klenk H.-P."/>
        </authorList>
    </citation>
    <scope>NUCLEOTIDE SEQUENCE [LARGE SCALE GENOMIC DNA]</scope>
    <source>
        <strain evidence="1 2">DSM 45809</strain>
    </source>
</reference>
<proteinExistence type="predicted"/>
<dbReference type="AlphaFoldDB" id="A0A7W7MA10"/>
<protein>
    <submittedName>
        <fullName evidence="1">Uncharacterized protein</fullName>
    </submittedName>
</protein>
<evidence type="ECO:0000313" key="2">
    <source>
        <dbReference type="Proteomes" id="UP000546162"/>
    </source>
</evidence>
<sequence length="144" mass="16288">MGASGWQYVVPYDPRVRAVVLELQQKVFDEHDYYWPDQEHGWPATMRELFAQESFKESGTHSILDIIEVIRPDAPDEWGTLRHLDAEETARFFGTPTPSVAEFESGVARLRQSGSPGGRWGGYAVELYEDGVRSHFGIWGISGD</sequence>
<accession>A0A7W7MA10</accession>
<organism evidence="1 2">
    <name type="scientific">Actinoplanes octamycinicus</name>
    <dbReference type="NCBI Taxonomy" id="135948"/>
    <lineage>
        <taxon>Bacteria</taxon>
        <taxon>Bacillati</taxon>
        <taxon>Actinomycetota</taxon>
        <taxon>Actinomycetes</taxon>
        <taxon>Micromonosporales</taxon>
        <taxon>Micromonosporaceae</taxon>
        <taxon>Actinoplanes</taxon>
    </lineage>
</organism>
<dbReference type="EMBL" id="JACHNB010000001">
    <property type="protein sequence ID" value="MBB4742441.1"/>
    <property type="molecule type" value="Genomic_DNA"/>
</dbReference>
<evidence type="ECO:0000313" key="1">
    <source>
        <dbReference type="EMBL" id="MBB4742441.1"/>
    </source>
</evidence>
<comment type="caution">
    <text evidence="1">The sequence shown here is derived from an EMBL/GenBank/DDBJ whole genome shotgun (WGS) entry which is preliminary data.</text>
</comment>
<gene>
    <name evidence="1" type="ORF">BJY16_005900</name>
</gene>
<dbReference type="RefSeq" id="WP_185042804.1">
    <property type="nucleotide sequence ID" value="NZ_BAABFG010000005.1"/>
</dbReference>
<keyword evidence="2" id="KW-1185">Reference proteome</keyword>